<feature type="transmembrane region" description="Helical" evidence="6">
    <location>
        <begin position="113"/>
        <end position="136"/>
    </location>
</feature>
<accession>A0AAQ4DW61</accession>
<evidence type="ECO:0000313" key="7">
    <source>
        <dbReference type="EMBL" id="KAK8766701.1"/>
    </source>
</evidence>
<dbReference type="SUPFAM" id="SSF103473">
    <property type="entry name" value="MFS general substrate transporter"/>
    <property type="match status" value="1"/>
</dbReference>
<evidence type="ECO:0000256" key="3">
    <source>
        <dbReference type="ARBA" id="ARBA00022989"/>
    </source>
</evidence>
<name>A0AAQ4DW61_AMBAM</name>
<feature type="transmembrane region" description="Helical" evidence="6">
    <location>
        <begin position="53"/>
        <end position="69"/>
    </location>
</feature>
<comment type="caution">
    <text evidence="7">The sequence shown here is derived from an EMBL/GenBank/DDBJ whole genome shotgun (WGS) entry which is preliminary data.</text>
</comment>
<gene>
    <name evidence="7" type="ORF">V5799_006519</name>
</gene>
<evidence type="ECO:0000256" key="2">
    <source>
        <dbReference type="ARBA" id="ARBA00022692"/>
    </source>
</evidence>
<protein>
    <submittedName>
        <fullName evidence="7">Uncharacterized protein</fullName>
    </submittedName>
</protein>
<feature type="compositionally biased region" description="Low complexity" evidence="5">
    <location>
        <begin position="242"/>
        <end position="253"/>
    </location>
</feature>
<evidence type="ECO:0000256" key="1">
    <source>
        <dbReference type="ARBA" id="ARBA00004141"/>
    </source>
</evidence>
<sequence length="270" mass="29487">MAAATQNGVDLEKAVATFKALKRQIIKREKVVVVPSPMNAAETYFERVRFRRSAVAVLLSWFSVNFTYYGHVLRAVSSNRLWHALQAVVQTLLYTLVWRLLHSRGQREMLSVLLSLLCGLTALKASVLLADLQWLAVPMEVVVESLSSATLSLNYGYTADIFPTVSRSMGLSFSYAFGRLGVLAVVALMEVVGRKNDAVITLMMTLLVLLSAMAIQSLPEVYVEKAKKSQSLSEMTEEQRKAALQASLSSPASGRCALSPAAASNKKGTP</sequence>
<dbReference type="GO" id="GO:0016020">
    <property type="term" value="C:membrane"/>
    <property type="evidence" value="ECO:0007669"/>
    <property type="project" value="UniProtKB-SubCell"/>
</dbReference>
<feature type="transmembrane region" description="Helical" evidence="6">
    <location>
        <begin position="199"/>
        <end position="218"/>
    </location>
</feature>
<evidence type="ECO:0000256" key="5">
    <source>
        <dbReference type="SAM" id="MobiDB-lite"/>
    </source>
</evidence>
<dbReference type="AlphaFoldDB" id="A0AAQ4DW61"/>
<reference evidence="7 8" key="1">
    <citation type="journal article" date="2023" name="Arcadia Sci">
        <title>De novo assembly of a long-read Amblyomma americanum tick genome.</title>
        <authorList>
            <person name="Chou S."/>
            <person name="Poskanzer K.E."/>
            <person name="Rollins M."/>
            <person name="Thuy-Boun P.S."/>
        </authorList>
    </citation>
    <scope>NUCLEOTIDE SEQUENCE [LARGE SCALE GENOMIC DNA]</scope>
    <source>
        <strain evidence="7">F_SG_1</strain>
        <tissue evidence="7">Salivary glands</tissue>
    </source>
</reference>
<dbReference type="EMBL" id="JARKHS020026087">
    <property type="protein sequence ID" value="KAK8766701.1"/>
    <property type="molecule type" value="Genomic_DNA"/>
</dbReference>
<dbReference type="Gene3D" id="1.20.1250.20">
    <property type="entry name" value="MFS general substrate transporter like domains"/>
    <property type="match status" value="1"/>
</dbReference>
<dbReference type="Proteomes" id="UP001321473">
    <property type="component" value="Unassembled WGS sequence"/>
</dbReference>
<feature type="region of interest" description="Disordered" evidence="5">
    <location>
        <begin position="233"/>
        <end position="270"/>
    </location>
</feature>
<keyword evidence="2 6" id="KW-0812">Transmembrane</keyword>
<evidence type="ECO:0000256" key="4">
    <source>
        <dbReference type="ARBA" id="ARBA00023136"/>
    </source>
</evidence>
<evidence type="ECO:0000313" key="8">
    <source>
        <dbReference type="Proteomes" id="UP001321473"/>
    </source>
</evidence>
<comment type="subcellular location">
    <subcellularLocation>
        <location evidence="1">Membrane</location>
        <topology evidence="1">Multi-pass membrane protein</topology>
    </subcellularLocation>
</comment>
<organism evidence="7 8">
    <name type="scientific">Amblyomma americanum</name>
    <name type="common">Lone star tick</name>
    <dbReference type="NCBI Taxonomy" id="6943"/>
    <lineage>
        <taxon>Eukaryota</taxon>
        <taxon>Metazoa</taxon>
        <taxon>Ecdysozoa</taxon>
        <taxon>Arthropoda</taxon>
        <taxon>Chelicerata</taxon>
        <taxon>Arachnida</taxon>
        <taxon>Acari</taxon>
        <taxon>Parasitiformes</taxon>
        <taxon>Ixodida</taxon>
        <taxon>Ixodoidea</taxon>
        <taxon>Ixodidae</taxon>
        <taxon>Amblyomminae</taxon>
        <taxon>Amblyomma</taxon>
    </lineage>
</organism>
<keyword evidence="3 6" id="KW-1133">Transmembrane helix</keyword>
<dbReference type="PANTHER" id="PTHR24064">
    <property type="entry name" value="SOLUTE CARRIER FAMILY 22 MEMBER"/>
    <property type="match status" value="1"/>
</dbReference>
<evidence type="ECO:0000256" key="6">
    <source>
        <dbReference type="SAM" id="Phobius"/>
    </source>
</evidence>
<keyword evidence="4 6" id="KW-0472">Membrane</keyword>
<keyword evidence="8" id="KW-1185">Reference proteome</keyword>
<proteinExistence type="predicted"/>
<feature type="transmembrane region" description="Helical" evidence="6">
    <location>
        <begin position="81"/>
        <end position="101"/>
    </location>
</feature>
<feature type="transmembrane region" description="Helical" evidence="6">
    <location>
        <begin position="173"/>
        <end position="192"/>
    </location>
</feature>
<dbReference type="InterPro" id="IPR036259">
    <property type="entry name" value="MFS_trans_sf"/>
</dbReference>